<organism evidence="2 3">
    <name type="scientific">Paraglaciecola aquimarina</name>
    <dbReference type="NCBI Taxonomy" id="1235557"/>
    <lineage>
        <taxon>Bacteria</taxon>
        <taxon>Pseudomonadati</taxon>
        <taxon>Pseudomonadota</taxon>
        <taxon>Gammaproteobacteria</taxon>
        <taxon>Alteromonadales</taxon>
        <taxon>Alteromonadaceae</taxon>
        <taxon>Paraglaciecola</taxon>
    </lineage>
</organism>
<evidence type="ECO:0000259" key="1">
    <source>
        <dbReference type="Pfam" id="PF16347"/>
    </source>
</evidence>
<dbReference type="InterPro" id="IPR032506">
    <property type="entry name" value="SGSH_C"/>
</dbReference>
<dbReference type="Gene3D" id="3.40.720.10">
    <property type="entry name" value="Alkaline Phosphatase, subunit A"/>
    <property type="match status" value="1"/>
</dbReference>
<reference evidence="2 3" key="1">
    <citation type="submission" date="2023-10" db="EMBL/GenBank/DDBJ databases">
        <title>Glaciecola aquimarina strain GGW-M5 nov., isolated from a coastal seawater.</title>
        <authorList>
            <person name="Bayburt H."/>
            <person name="Kim J.M."/>
            <person name="Choi B.J."/>
            <person name="Jeon C.O."/>
        </authorList>
    </citation>
    <scope>NUCLEOTIDE SEQUENCE [LARGE SCALE GENOMIC DNA]</scope>
    <source>
        <strain evidence="2 3">KCTC 32108</strain>
    </source>
</reference>
<dbReference type="RefSeq" id="WP_316024325.1">
    <property type="nucleotide sequence ID" value="NZ_JAWDIO010000001.1"/>
</dbReference>
<dbReference type="Pfam" id="PF16347">
    <property type="entry name" value="SGSH_C"/>
    <property type="match status" value="1"/>
</dbReference>
<keyword evidence="3" id="KW-1185">Reference proteome</keyword>
<name>A0ABU3SRJ0_9ALTE</name>
<dbReference type="InterPro" id="IPR017850">
    <property type="entry name" value="Alkaline_phosphatase_core_sf"/>
</dbReference>
<proteinExistence type="predicted"/>
<evidence type="ECO:0000313" key="3">
    <source>
        <dbReference type="Proteomes" id="UP001247805"/>
    </source>
</evidence>
<feature type="domain" description="N-sulphoglucosamine sulphohydrolase C-terminal" evidence="1">
    <location>
        <begin position="2"/>
        <end position="51"/>
    </location>
</feature>
<accession>A0ABU3SRJ0</accession>
<dbReference type="SUPFAM" id="SSF53649">
    <property type="entry name" value="Alkaline phosphatase-like"/>
    <property type="match status" value="1"/>
</dbReference>
<protein>
    <submittedName>
        <fullName evidence="2">DUF4976 domain-containing protein</fullName>
    </submittedName>
</protein>
<dbReference type="Proteomes" id="UP001247805">
    <property type="component" value="Unassembled WGS sequence"/>
</dbReference>
<sequence>MRTEKWKYVDFYKNDFQQLFDLENDPQEAVNLIDSPKHQHIIKQLSDKTDSYIQQYEAARSDEVKQRSSFINVRHQTSPQYGK</sequence>
<comment type="caution">
    <text evidence="2">The sequence shown here is derived from an EMBL/GenBank/DDBJ whole genome shotgun (WGS) entry which is preliminary data.</text>
</comment>
<gene>
    <name evidence="2" type="ORF">RS130_00620</name>
</gene>
<evidence type="ECO:0000313" key="2">
    <source>
        <dbReference type="EMBL" id="MDU0352614.1"/>
    </source>
</evidence>
<dbReference type="EMBL" id="JAWDIO010000001">
    <property type="protein sequence ID" value="MDU0352614.1"/>
    <property type="molecule type" value="Genomic_DNA"/>
</dbReference>